<name>A0ABS7FFW5_9NEIS</name>
<keyword evidence="1" id="KW-1133">Transmembrane helix</keyword>
<evidence type="ECO:0000256" key="1">
    <source>
        <dbReference type="SAM" id="Phobius"/>
    </source>
</evidence>
<dbReference type="GeneID" id="89684737"/>
<accession>A0ABS7FFW5</accession>
<keyword evidence="3" id="KW-1185">Reference proteome</keyword>
<dbReference type="RefSeq" id="WP_043576418.1">
    <property type="nucleotide sequence ID" value="NZ_CP142381.1"/>
</dbReference>
<reference evidence="2 3" key="1">
    <citation type="submission" date="2021-05" db="EMBL/GenBank/DDBJ databases">
        <title>Draft Whole Genome Sequencing Of Biosensor Chromobacterium violaceum Strain CV026 Reveals A Regulatory RNA In Chromobacterium violaceum Phenotype Regulatory Network.</title>
        <authorList>
            <person name="Hong K.W."/>
            <person name="Chan K.G."/>
            <person name="Chang C.-Y."/>
        </authorList>
    </citation>
    <scope>NUCLEOTIDE SEQUENCE [LARGE SCALE GENOMIC DNA]</scope>
    <source>
        <strain evidence="2 3">ATCC 31532</strain>
    </source>
</reference>
<organism evidence="2 3">
    <name type="scientific">Chromobacterium subtsugae</name>
    <dbReference type="NCBI Taxonomy" id="251747"/>
    <lineage>
        <taxon>Bacteria</taxon>
        <taxon>Pseudomonadati</taxon>
        <taxon>Pseudomonadota</taxon>
        <taxon>Betaproteobacteria</taxon>
        <taxon>Neisseriales</taxon>
        <taxon>Chromobacteriaceae</taxon>
        <taxon>Chromobacterium</taxon>
    </lineage>
</organism>
<protein>
    <recommendedName>
        <fullName evidence="4">Secreted protein</fullName>
    </recommendedName>
</protein>
<evidence type="ECO:0008006" key="4">
    <source>
        <dbReference type="Google" id="ProtNLM"/>
    </source>
</evidence>
<evidence type="ECO:0000313" key="2">
    <source>
        <dbReference type="EMBL" id="MBW8288193.1"/>
    </source>
</evidence>
<feature type="transmembrane region" description="Helical" evidence="1">
    <location>
        <begin position="9"/>
        <end position="30"/>
    </location>
</feature>
<sequence length="143" mass="15481">MTAKQRKLLWLGVALIVFGALKAGLIYWYLHNKPAAAKPLTLSCDIGRGGCALPGGGRLAFSAPPEHGRPFELRLSGLAGETPPAVDFSMPDMDMGFNRYVFVRDGAGWKATVTLPMCVSGSRNWVAELKDGKAAYRLPFTVR</sequence>
<keyword evidence="1" id="KW-0812">Transmembrane</keyword>
<keyword evidence="1" id="KW-0472">Membrane</keyword>
<proteinExistence type="predicted"/>
<comment type="caution">
    <text evidence="2">The sequence shown here is derived from an EMBL/GenBank/DDBJ whole genome shotgun (WGS) entry which is preliminary data.</text>
</comment>
<gene>
    <name evidence="2" type="ORF">KIF53_11190</name>
</gene>
<dbReference type="EMBL" id="JAHDTB010000008">
    <property type="protein sequence ID" value="MBW8288193.1"/>
    <property type="molecule type" value="Genomic_DNA"/>
</dbReference>
<dbReference type="Proteomes" id="UP000711178">
    <property type="component" value="Unassembled WGS sequence"/>
</dbReference>
<evidence type="ECO:0000313" key="3">
    <source>
        <dbReference type="Proteomes" id="UP000711178"/>
    </source>
</evidence>